<dbReference type="Gene3D" id="3.40.630.10">
    <property type="entry name" value="Zn peptidases"/>
    <property type="match status" value="1"/>
</dbReference>
<dbReference type="AlphaFoldDB" id="A0AAP2DSS5"/>
<dbReference type="GO" id="GO:0008270">
    <property type="term" value="F:zinc ion binding"/>
    <property type="evidence" value="ECO:0007669"/>
    <property type="project" value="InterPro"/>
</dbReference>
<dbReference type="SMART" id="SM00631">
    <property type="entry name" value="Zn_pept"/>
    <property type="match status" value="1"/>
</dbReference>
<dbReference type="RefSeq" id="WP_254082326.1">
    <property type="nucleotide sequence ID" value="NZ_JAHESE010000001.1"/>
</dbReference>
<comment type="cofactor">
    <cofactor evidence="1">
        <name>Zn(2+)</name>
        <dbReference type="ChEBI" id="CHEBI:29105"/>
    </cofactor>
</comment>
<comment type="caution">
    <text evidence="5">The sequence shown here is derived from an EMBL/GenBank/DDBJ whole genome shotgun (WGS) entry which is preliminary data.</text>
</comment>
<dbReference type="PANTHER" id="PTHR11705">
    <property type="entry name" value="PROTEASE FAMILY M14 CARBOXYPEPTIDASE A,B"/>
    <property type="match status" value="1"/>
</dbReference>
<reference evidence="5 6" key="1">
    <citation type="submission" date="2021-05" db="EMBL/GenBank/DDBJ databases">
        <title>A Polyphasic approach of four new species of the genus Ohtaekwangia: Ohtaekwangia histidinii sp. nov., Ohtaekwangia cretensis sp. nov., Ohtaekwangia indiensis sp. nov., Ohtaekwangia reichenbachii sp. nov. from diverse environment.</title>
        <authorList>
            <person name="Octaviana S."/>
        </authorList>
    </citation>
    <scope>NUCLEOTIDE SEQUENCE [LARGE SCALE GENOMIC DNA]</scope>
    <source>
        <strain evidence="5 6">PWU5</strain>
    </source>
</reference>
<evidence type="ECO:0000256" key="3">
    <source>
        <dbReference type="PROSITE-ProRule" id="PRU01379"/>
    </source>
</evidence>
<feature type="domain" description="Peptidase M14" evidence="4">
    <location>
        <begin position="1"/>
        <end position="297"/>
    </location>
</feature>
<proteinExistence type="inferred from homology"/>
<dbReference type="EMBL" id="JAHESE010000001">
    <property type="protein sequence ID" value="MBT1706735.1"/>
    <property type="molecule type" value="Genomic_DNA"/>
</dbReference>
<accession>A0AAP2DSS5</accession>
<dbReference type="Pfam" id="PF00246">
    <property type="entry name" value="Peptidase_M14"/>
    <property type="match status" value="1"/>
</dbReference>
<name>A0AAP2DSS5_9BACT</name>
<dbReference type="PANTHER" id="PTHR11705:SF145">
    <property type="entry name" value="PEPTIDASE M14 CARBOXYPEPTIDASE A DOMAIN-CONTAINING PROTEIN"/>
    <property type="match status" value="1"/>
</dbReference>
<protein>
    <submittedName>
        <fullName evidence="5">M14 family metallopeptidase</fullName>
    </submittedName>
</protein>
<gene>
    <name evidence="5" type="ORF">KK062_00800</name>
</gene>
<evidence type="ECO:0000256" key="1">
    <source>
        <dbReference type="ARBA" id="ARBA00001947"/>
    </source>
</evidence>
<dbReference type="GO" id="GO:0006508">
    <property type="term" value="P:proteolysis"/>
    <property type="evidence" value="ECO:0007669"/>
    <property type="project" value="InterPro"/>
</dbReference>
<sequence length="495" mass="56244">MSSFLEAISKLSSEVKIVSLGKSPEGKDIQMAILSRNGIATPAAAKNSHKTIAYVQGNIHAGEVEGKEALMMLMRDILLGDKNRLLDSLILLFVPAYNTDSNDKMEKGRRPSQEDSPMEVGIRENSQGWDLNRDGIKQEAVETRALFSSVLNTWDPHVFVDLHTTNGTWHAYSLTWAPGYLSSGNSSVYQYTNDRMLRTITQRMREKYNLQTGPYGDYDLREGWPVKNFYTYNHHPRYLVNQLGLRNRIAILSEAFAHERFYQRIYSTYSFVTEILDYTQQHAHEIVRVTQTADEETTRKFATQAGQAKAGVQFKMVSGEVINNFLTYDYTGTKKDDGTLEWFRTGNIVRYDGVPYFAQFQPTVESTIPRGYIIPAAHSTLALHLQQLGIRVTKLSKGKILKGDVFQITKVQRSARKFEGHLMATAEGTFEKASRKFQAGDYMVDLAQPLGNLAFYVLEPQSDDGFISWNFLDSYLEKAGINNHAVDYPVFKYYN</sequence>
<comment type="similarity">
    <text evidence="2 3">Belongs to the peptidase M14 family.</text>
</comment>
<dbReference type="InterPro" id="IPR000834">
    <property type="entry name" value="Peptidase_M14"/>
</dbReference>
<dbReference type="GO" id="GO:0004181">
    <property type="term" value="F:metallocarboxypeptidase activity"/>
    <property type="evidence" value="ECO:0007669"/>
    <property type="project" value="InterPro"/>
</dbReference>
<evidence type="ECO:0000256" key="2">
    <source>
        <dbReference type="ARBA" id="ARBA00005988"/>
    </source>
</evidence>
<keyword evidence="6" id="KW-1185">Reference proteome</keyword>
<dbReference type="GO" id="GO:0005615">
    <property type="term" value="C:extracellular space"/>
    <property type="evidence" value="ECO:0007669"/>
    <property type="project" value="TreeGrafter"/>
</dbReference>
<dbReference type="PROSITE" id="PS52035">
    <property type="entry name" value="PEPTIDASE_M14"/>
    <property type="match status" value="1"/>
</dbReference>
<dbReference type="CDD" id="cd06241">
    <property type="entry name" value="M14-like"/>
    <property type="match status" value="1"/>
</dbReference>
<dbReference type="SUPFAM" id="SSF53187">
    <property type="entry name" value="Zn-dependent exopeptidases"/>
    <property type="match status" value="1"/>
</dbReference>
<feature type="active site" description="Proton donor/acceptor" evidence="3">
    <location>
        <position position="274"/>
    </location>
</feature>
<dbReference type="Proteomes" id="UP001319080">
    <property type="component" value="Unassembled WGS sequence"/>
</dbReference>
<evidence type="ECO:0000259" key="4">
    <source>
        <dbReference type="PROSITE" id="PS52035"/>
    </source>
</evidence>
<organism evidence="5 6">
    <name type="scientific">Dawidia cretensis</name>
    <dbReference type="NCBI Taxonomy" id="2782350"/>
    <lineage>
        <taxon>Bacteria</taxon>
        <taxon>Pseudomonadati</taxon>
        <taxon>Bacteroidota</taxon>
        <taxon>Cytophagia</taxon>
        <taxon>Cytophagales</taxon>
        <taxon>Chryseotaleaceae</taxon>
        <taxon>Dawidia</taxon>
    </lineage>
</organism>
<evidence type="ECO:0000313" key="6">
    <source>
        <dbReference type="Proteomes" id="UP001319080"/>
    </source>
</evidence>
<evidence type="ECO:0000313" key="5">
    <source>
        <dbReference type="EMBL" id="MBT1706735.1"/>
    </source>
</evidence>